<keyword evidence="2" id="KW-0238">DNA-binding</keyword>
<dbReference type="InterPro" id="IPR053853">
    <property type="entry name" value="FitA-like_RHH"/>
</dbReference>
<evidence type="ECO:0000259" key="1">
    <source>
        <dbReference type="Pfam" id="PF22513"/>
    </source>
</evidence>
<evidence type="ECO:0000313" key="3">
    <source>
        <dbReference type="Proteomes" id="UP001152178"/>
    </source>
</evidence>
<feature type="domain" description="Antitoxin FitA-like ribbon-helix-helix" evidence="1">
    <location>
        <begin position="13"/>
        <end position="38"/>
    </location>
</feature>
<dbReference type="Gene3D" id="1.10.1220.10">
    <property type="entry name" value="Met repressor-like"/>
    <property type="match status" value="1"/>
</dbReference>
<dbReference type="InterPro" id="IPR010985">
    <property type="entry name" value="Ribbon_hlx_hlx"/>
</dbReference>
<reference evidence="2" key="1">
    <citation type="submission" date="2022-11" db="EMBL/GenBank/DDBJ databases">
        <authorList>
            <person name="Coimbra C."/>
        </authorList>
    </citation>
    <scope>NUCLEOTIDE SEQUENCE</scope>
    <source>
        <strain evidence="2">Jales19</strain>
    </source>
</reference>
<keyword evidence="3" id="KW-1185">Reference proteome</keyword>
<comment type="caution">
    <text evidence="2">The sequence shown here is derived from an EMBL/GenBank/DDBJ whole genome shotgun (WGS) entry which is preliminary data.</text>
</comment>
<name>A0ABT4QTY2_9HYPH</name>
<dbReference type="InterPro" id="IPR013321">
    <property type="entry name" value="Arc_rbn_hlx_hlx"/>
</dbReference>
<proteinExistence type="predicted"/>
<dbReference type="Pfam" id="PF22513">
    <property type="entry name" value="FitA-like_RHH"/>
    <property type="match status" value="1"/>
</dbReference>
<accession>A0ABT4QTY2</accession>
<gene>
    <name evidence="2" type="ORF">OOJ09_12670</name>
</gene>
<organism evidence="2 3">
    <name type="scientific">Mesorhizobium qingshengii</name>
    <dbReference type="NCBI Taxonomy" id="1165689"/>
    <lineage>
        <taxon>Bacteria</taxon>
        <taxon>Pseudomonadati</taxon>
        <taxon>Pseudomonadota</taxon>
        <taxon>Alphaproteobacteria</taxon>
        <taxon>Hyphomicrobiales</taxon>
        <taxon>Phyllobacteriaceae</taxon>
        <taxon>Mesorhizobium</taxon>
    </lineage>
</organism>
<dbReference type="Proteomes" id="UP001152178">
    <property type="component" value="Unassembled WGS sequence"/>
</dbReference>
<dbReference type="GO" id="GO:0003677">
    <property type="term" value="F:DNA binding"/>
    <property type="evidence" value="ECO:0007669"/>
    <property type="project" value="UniProtKB-KW"/>
</dbReference>
<evidence type="ECO:0000313" key="2">
    <source>
        <dbReference type="EMBL" id="MCZ8545039.1"/>
    </source>
</evidence>
<sequence>MPKTDRLTSHIRLSSALKRRLKVAAAENGRSLNEEVVLRLEGSFEIDASQRERLKLLLANAQAVLDGG</sequence>
<dbReference type="EMBL" id="JAPFQA010000004">
    <property type="protein sequence ID" value="MCZ8545039.1"/>
    <property type="molecule type" value="Genomic_DNA"/>
</dbReference>
<protein>
    <submittedName>
        <fullName evidence="2">Arc family DNA-binding protein</fullName>
    </submittedName>
</protein>
<dbReference type="SUPFAM" id="SSF47598">
    <property type="entry name" value="Ribbon-helix-helix"/>
    <property type="match status" value="1"/>
</dbReference>
<dbReference type="RefSeq" id="WP_269905533.1">
    <property type="nucleotide sequence ID" value="NZ_JAPFQA010000004.1"/>
</dbReference>